<dbReference type="HOGENOM" id="CLU_499338_0_0_2"/>
<dbReference type="SUPFAM" id="SSF54001">
    <property type="entry name" value="Cysteine proteinases"/>
    <property type="match status" value="1"/>
</dbReference>
<dbReference type="GO" id="GO:0008233">
    <property type="term" value="F:peptidase activity"/>
    <property type="evidence" value="ECO:0007669"/>
    <property type="project" value="UniProtKB-KW"/>
</dbReference>
<sequence precursor="true">MLFRITLTLAFLLALTLAIIAPADAAGASCSLSVASIPEYGMVSIDGKNIGNAPLADIPLACGSHTVRVEEGGYLAYHKTVVLADGAREDVIANLEKVPDRGQVTIQSEPPGGDLYIDGKYRGTTPATLDNLLPGRHEVLIQKAGYENYRDVISVSAEFATEYREYLVPLPGAGFLSVTSYPEGADVWIDGKAAGTTPSALLRYPAGNHTVEIAKKGYWNFTSIILVKGGESVLAKADLTAFPSTSRVYLDSAPQGAGVYLNETFKGFTPITMEILPSGDYRVEFRFLNDTSAQYSFSFAAGATHEILARPGNGTEVSIDHREWAYQNTSRTTRQPGWISENAVPVVERKFTWSANGQESSITLDIPRSLYDYYKLNRTYPTTVTPALLSEYSINEREQEYFHALVNRLKDASESKSYRARNDYHNVVAFVQSIAYEKDIDPVTGTESEYPKHPIETLAEGRGDCEDTAILAAALLREMDYNVAVVLLPEHAAVAVACDSCNGYYYPLEGRKYYYLETAIEGGYTSLGTMDTKYQSAKGQVIPLG</sequence>
<evidence type="ECO:0000313" key="5">
    <source>
        <dbReference type="Proteomes" id="UP000010824"/>
    </source>
</evidence>
<dbReference type="Gene3D" id="3.10.620.30">
    <property type="match status" value="1"/>
</dbReference>
<feature type="domain" description="Transglutaminase-like" evidence="2">
    <location>
        <begin position="423"/>
        <end position="506"/>
    </location>
</feature>
<organism evidence="4 5">
    <name type="scientific">Methanoregula formicica (strain DSM 22288 / NBRC 105244 / SMSP)</name>
    <dbReference type="NCBI Taxonomy" id="593750"/>
    <lineage>
        <taxon>Archaea</taxon>
        <taxon>Methanobacteriati</taxon>
        <taxon>Methanobacteriota</taxon>
        <taxon>Stenosarchaea group</taxon>
        <taxon>Methanomicrobia</taxon>
        <taxon>Methanomicrobiales</taxon>
        <taxon>Methanoregulaceae</taxon>
        <taxon>Methanoregula</taxon>
    </lineage>
</organism>
<accession>L0HD58</accession>
<dbReference type="InterPro" id="IPR007562">
    <property type="entry name" value="Transglutaminase-like_domain"/>
</dbReference>
<dbReference type="InterPro" id="IPR013229">
    <property type="entry name" value="PEGA"/>
</dbReference>
<dbReference type="InterPro" id="IPR038765">
    <property type="entry name" value="Papain-like_cys_pep_sf"/>
</dbReference>
<feature type="domain" description="PEGA" evidence="3">
    <location>
        <begin position="31"/>
        <end position="97"/>
    </location>
</feature>
<dbReference type="Pfam" id="PF08308">
    <property type="entry name" value="PEGA"/>
    <property type="match status" value="4"/>
</dbReference>
<proteinExistence type="inferred from homology"/>
<dbReference type="eggNOG" id="arCOG03264">
    <property type="taxonomic scope" value="Archaea"/>
</dbReference>
<evidence type="ECO:0000259" key="2">
    <source>
        <dbReference type="Pfam" id="PF04473"/>
    </source>
</evidence>
<gene>
    <name evidence="4" type="ordered locus">Metfor_0910</name>
</gene>
<evidence type="ECO:0000313" key="4">
    <source>
        <dbReference type="EMBL" id="AGB01965.1"/>
    </source>
</evidence>
<comment type="similarity">
    <text evidence="1">Belongs to the UPF0252 family.</text>
</comment>
<name>L0HD58_METFS</name>
<dbReference type="KEGG" id="mfo:Metfor_0910"/>
<dbReference type="AlphaFoldDB" id="L0HD58"/>
<feature type="domain" description="PEGA" evidence="3">
    <location>
        <begin position="247"/>
        <end position="284"/>
    </location>
</feature>
<dbReference type="RefSeq" id="WP_015284929.1">
    <property type="nucleotide sequence ID" value="NC_019943.1"/>
</dbReference>
<reference evidence="4 5" key="2">
    <citation type="journal article" date="2014" name="Genome Announc.">
        <title>Complete Genome Sequence of Methanoregula formicica SMSPT, a Mesophilic Hydrogenotrophic Methanogen Isolated from a Methanogenic Upflow Anaerobic Sludge Blanket Reactor.</title>
        <authorList>
            <person name="Yamamoto K."/>
            <person name="Tamaki H."/>
            <person name="Cadillo-Quiroz H."/>
            <person name="Imachi H."/>
            <person name="Kyrpides N."/>
            <person name="Woyke T."/>
            <person name="Goodwin L."/>
            <person name="Zinder S.H."/>
            <person name="Kamagata Y."/>
            <person name="Liu W.T."/>
        </authorList>
    </citation>
    <scope>NUCLEOTIDE SEQUENCE [LARGE SCALE GENOMIC DNA]</scope>
    <source>
        <strain evidence="5">DSM 22288 / NBRC 105244 / SMSP</strain>
    </source>
</reference>
<dbReference type="eggNOG" id="arCOG03450">
    <property type="taxonomic scope" value="Archaea"/>
</dbReference>
<dbReference type="GO" id="GO:0006508">
    <property type="term" value="P:proteolysis"/>
    <property type="evidence" value="ECO:0007669"/>
    <property type="project" value="UniProtKB-KW"/>
</dbReference>
<dbReference type="Proteomes" id="UP000010824">
    <property type="component" value="Chromosome"/>
</dbReference>
<dbReference type="GeneID" id="14310223"/>
<dbReference type="OrthoDB" id="95942at2157"/>
<dbReference type="STRING" id="593750.Metfor_0910"/>
<reference evidence="5" key="1">
    <citation type="submission" date="2011-12" db="EMBL/GenBank/DDBJ databases">
        <title>Complete sequence of Methanoregula formicicum SMSP.</title>
        <authorList>
            <person name="Lucas S."/>
            <person name="Han J."/>
            <person name="Lapidus A."/>
            <person name="Cheng J.-F."/>
            <person name="Goodwin L."/>
            <person name="Pitluck S."/>
            <person name="Peters L."/>
            <person name="Ovchinnikova G."/>
            <person name="Teshima H."/>
            <person name="Detter J.C."/>
            <person name="Han C."/>
            <person name="Tapia R."/>
            <person name="Land M."/>
            <person name="Hauser L."/>
            <person name="Kyrpides N."/>
            <person name="Ivanova N."/>
            <person name="Pagani I."/>
            <person name="Imachi H."/>
            <person name="Tamaki H."/>
            <person name="Sekiguchi Y."/>
            <person name="Kamagata Y."/>
            <person name="Cadillo-Quiroz H."/>
            <person name="Zinder S."/>
            <person name="Liu W.-T."/>
            <person name="Woyke T."/>
        </authorList>
    </citation>
    <scope>NUCLEOTIDE SEQUENCE [LARGE SCALE GENOMIC DNA]</scope>
    <source>
        <strain evidence="5">DSM 22288 / NBRC 105244 / SMSP</strain>
    </source>
</reference>
<protein>
    <submittedName>
        <fullName evidence="4">Transglutaminase-like enzyme, predicted cysteine protease</fullName>
    </submittedName>
</protein>
<feature type="domain" description="PEGA" evidence="3">
    <location>
        <begin position="102"/>
        <end position="161"/>
    </location>
</feature>
<keyword evidence="4" id="KW-0645">Protease</keyword>
<evidence type="ECO:0000259" key="3">
    <source>
        <dbReference type="Pfam" id="PF08308"/>
    </source>
</evidence>
<keyword evidence="4" id="KW-0378">Hydrolase</keyword>
<feature type="domain" description="PEGA" evidence="3">
    <location>
        <begin position="175"/>
        <end position="238"/>
    </location>
</feature>
<dbReference type="PANTHER" id="PTHR36194">
    <property type="entry name" value="S-LAYER-LIKE PROTEIN"/>
    <property type="match status" value="1"/>
</dbReference>
<keyword evidence="5" id="KW-1185">Reference proteome</keyword>
<dbReference type="EMBL" id="CP003167">
    <property type="protein sequence ID" value="AGB01965.1"/>
    <property type="molecule type" value="Genomic_DNA"/>
</dbReference>
<dbReference type="Pfam" id="PF04473">
    <property type="entry name" value="DUF553"/>
    <property type="match status" value="1"/>
</dbReference>
<dbReference type="PANTHER" id="PTHR36194:SF1">
    <property type="entry name" value="S-LAYER-LIKE PROTEIN"/>
    <property type="match status" value="1"/>
</dbReference>
<dbReference type="InParanoid" id="L0HD58"/>
<evidence type="ECO:0000256" key="1">
    <source>
        <dbReference type="ARBA" id="ARBA00007458"/>
    </source>
</evidence>